<dbReference type="OrthoDB" id="3801290at2759"/>
<protein>
    <submittedName>
        <fullName evidence="1">Uncharacterized protein</fullName>
    </submittedName>
</protein>
<proteinExistence type="predicted"/>
<dbReference type="RefSeq" id="XP_033686727.1">
    <property type="nucleotide sequence ID" value="XM_033831949.1"/>
</dbReference>
<dbReference type="GeneID" id="54585279"/>
<reference evidence="1" key="1">
    <citation type="journal article" date="2020" name="Stud. Mycol.">
        <title>101 Dothideomycetes genomes: a test case for predicting lifestyles and emergence of pathogens.</title>
        <authorList>
            <person name="Haridas S."/>
            <person name="Albert R."/>
            <person name="Binder M."/>
            <person name="Bloem J."/>
            <person name="Labutti K."/>
            <person name="Salamov A."/>
            <person name="Andreopoulos B."/>
            <person name="Baker S."/>
            <person name="Barry K."/>
            <person name="Bills G."/>
            <person name="Bluhm B."/>
            <person name="Cannon C."/>
            <person name="Castanera R."/>
            <person name="Culley D."/>
            <person name="Daum C."/>
            <person name="Ezra D."/>
            <person name="Gonzalez J."/>
            <person name="Henrissat B."/>
            <person name="Kuo A."/>
            <person name="Liang C."/>
            <person name="Lipzen A."/>
            <person name="Lutzoni F."/>
            <person name="Magnuson J."/>
            <person name="Mondo S."/>
            <person name="Nolan M."/>
            <person name="Ohm R."/>
            <person name="Pangilinan J."/>
            <person name="Park H.-J."/>
            <person name="Ramirez L."/>
            <person name="Alfaro M."/>
            <person name="Sun H."/>
            <person name="Tritt A."/>
            <person name="Yoshinaga Y."/>
            <person name="Zwiers L.-H."/>
            <person name="Turgeon B."/>
            <person name="Goodwin S."/>
            <person name="Spatafora J."/>
            <person name="Crous P."/>
            <person name="Grigoriev I."/>
        </authorList>
    </citation>
    <scope>NUCLEOTIDE SEQUENCE</scope>
    <source>
        <strain evidence="1">CBS 122368</strain>
    </source>
</reference>
<dbReference type="Proteomes" id="UP000800094">
    <property type="component" value="Unassembled WGS sequence"/>
</dbReference>
<sequence>MCKFIRIAYQCGHGKLLTTPSGTALCSTARMFACRQGIDMAPPSCFPLPARDVDDEDIIFLHNWDLGYCGDCRVRRGLLGLTGGADESTESEYSDEHWDQLSAYEVQLEEELEHGMLICEDFERNAYMRGRVPYLEHEWLRQVLRPDGPEKYGYLFLKDFPECLQWLPHLRTYITQNVPVETYRRVLEFFLEKSNNALEKLGIFRTIVDLLVDFEPETGFYQEIISHNADQLQELVQGKPDGVPEGFEYLKKGFRMPPGFRRPRPRSLPSRGYEFSHFSVPDSPTDSLVSEHSEVEERKEGVYELSHFRVPTSPTGSTVSGSSQTDQNVFIPSSLPLHRRKERPAPILILPPPPCENLPDAEHIPIPDVPAEQVVETGSLEPLESEQSHIRSARMQAVPLAPARMAPPSPQPPITLLSQVLCSMSDPGGRSTPNIITSHCNPDPCQCYPQPVEL</sequence>
<keyword evidence="2" id="KW-1185">Reference proteome</keyword>
<accession>A0A6A6IQD6</accession>
<evidence type="ECO:0000313" key="1">
    <source>
        <dbReference type="EMBL" id="KAF2251723.1"/>
    </source>
</evidence>
<evidence type="ECO:0000313" key="2">
    <source>
        <dbReference type="Proteomes" id="UP000800094"/>
    </source>
</evidence>
<dbReference type="EMBL" id="ML987192">
    <property type="protein sequence ID" value="KAF2251723.1"/>
    <property type="molecule type" value="Genomic_DNA"/>
</dbReference>
<name>A0A6A6IQD6_9PLEO</name>
<organism evidence="1 2">
    <name type="scientific">Trematosphaeria pertusa</name>
    <dbReference type="NCBI Taxonomy" id="390896"/>
    <lineage>
        <taxon>Eukaryota</taxon>
        <taxon>Fungi</taxon>
        <taxon>Dikarya</taxon>
        <taxon>Ascomycota</taxon>
        <taxon>Pezizomycotina</taxon>
        <taxon>Dothideomycetes</taxon>
        <taxon>Pleosporomycetidae</taxon>
        <taxon>Pleosporales</taxon>
        <taxon>Massarineae</taxon>
        <taxon>Trematosphaeriaceae</taxon>
        <taxon>Trematosphaeria</taxon>
    </lineage>
</organism>
<dbReference type="AlphaFoldDB" id="A0A6A6IQD6"/>
<gene>
    <name evidence="1" type="ORF">BU26DRAFT_548533</name>
</gene>